<dbReference type="OrthoDB" id="5689128at2"/>
<dbReference type="KEGG" id="cof:FOZ74_15170"/>
<dbReference type="AlphaFoldDB" id="A0A5B8RZQ5"/>
<keyword evidence="1" id="KW-0472">Membrane</keyword>
<dbReference type="Proteomes" id="UP000321199">
    <property type="component" value="Chromosome"/>
</dbReference>
<sequence>MTVGVDFWQLVGFGISLLGGFATIIFTAGKLIAGQFERRMQERFAALQTTREAELSGLSRLERELLTLQAELPLQYVRREDYVRGQSIVEAKLDGLATKIDNVQLRARVFSRDSDHPTP</sequence>
<feature type="transmembrane region" description="Helical" evidence="1">
    <location>
        <begin position="12"/>
        <end position="33"/>
    </location>
</feature>
<keyword evidence="1" id="KW-0812">Transmembrane</keyword>
<accession>A0A5B8RZQ5</accession>
<evidence type="ECO:0000313" key="2">
    <source>
        <dbReference type="EMBL" id="QEA14262.1"/>
    </source>
</evidence>
<protein>
    <submittedName>
        <fullName evidence="2">Uncharacterized protein</fullName>
    </submittedName>
</protein>
<proteinExistence type="predicted"/>
<keyword evidence="1" id="KW-1133">Transmembrane helix</keyword>
<reference evidence="2 3" key="1">
    <citation type="submission" date="2019-07" db="EMBL/GenBank/DDBJ databases">
        <title>Complete genome sequence of Comamonas sp. NLF 7-7 isolated from livestock.</title>
        <authorList>
            <person name="Kim D.H."/>
            <person name="Kim J.G."/>
        </authorList>
    </citation>
    <scope>NUCLEOTIDE SEQUENCE [LARGE SCALE GENOMIC DNA]</scope>
    <source>
        <strain evidence="2 3">NLF 7-7</strain>
    </source>
</reference>
<keyword evidence="3" id="KW-1185">Reference proteome</keyword>
<name>A0A5B8RZQ5_9BURK</name>
<dbReference type="EMBL" id="CP042344">
    <property type="protein sequence ID" value="QEA14262.1"/>
    <property type="molecule type" value="Genomic_DNA"/>
</dbReference>
<gene>
    <name evidence="2" type="ORF">FOZ74_15170</name>
</gene>
<dbReference type="RefSeq" id="WP_146913866.1">
    <property type="nucleotide sequence ID" value="NZ_CP042344.1"/>
</dbReference>
<evidence type="ECO:0000256" key="1">
    <source>
        <dbReference type="SAM" id="Phobius"/>
    </source>
</evidence>
<evidence type="ECO:0000313" key="3">
    <source>
        <dbReference type="Proteomes" id="UP000321199"/>
    </source>
</evidence>
<organism evidence="2 3">
    <name type="scientific">Comamonas flocculans</name>
    <dbReference type="NCBI Taxonomy" id="2597701"/>
    <lineage>
        <taxon>Bacteria</taxon>
        <taxon>Pseudomonadati</taxon>
        <taxon>Pseudomonadota</taxon>
        <taxon>Betaproteobacteria</taxon>
        <taxon>Burkholderiales</taxon>
        <taxon>Comamonadaceae</taxon>
        <taxon>Comamonas</taxon>
    </lineage>
</organism>